<proteinExistence type="predicted"/>
<evidence type="ECO:0000313" key="4">
    <source>
        <dbReference type="EnsemblMetazoa" id="XP_016978616.2"/>
    </source>
</evidence>
<dbReference type="SMART" id="SM00324">
    <property type="entry name" value="RhoGAP"/>
    <property type="match status" value="1"/>
</dbReference>
<dbReference type="InterPro" id="IPR000198">
    <property type="entry name" value="RhoGAP_dom"/>
</dbReference>
<dbReference type="EnsemblMetazoa" id="XM_017123127.2">
    <property type="protein sequence ID" value="XP_016978616.2"/>
    <property type="gene ID" value="LOC108044212"/>
</dbReference>
<evidence type="ECO:0000259" key="3">
    <source>
        <dbReference type="PROSITE" id="PS50238"/>
    </source>
</evidence>
<feature type="compositionally biased region" description="Polar residues" evidence="2">
    <location>
        <begin position="308"/>
        <end position="319"/>
    </location>
</feature>
<evidence type="ECO:0000256" key="1">
    <source>
        <dbReference type="ARBA" id="ARBA00022468"/>
    </source>
</evidence>
<dbReference type="InterPro" id="IPR037863">
    <property type="entry name" value="RHOGAP6/36"/>
</dbReference>
<protein>
    <recommendedName>
        <fullName evidence="3">Rho-GAP domain-containing protein</fullName>
    </recommendedName>
</protein>
<keyword evidence="5" id="KW-1185">Reference proteome</keyword>
<dbReference type="PROSITE" id="PS50238">
    <property type="entry name" value="RHOGAP"/>
    <property type="match status" value="1"/>
</dbReference>
<gene>
    <name evidence="4" type="primary">108044212</name>
</gene>
<evidence type="ECO:0000256" key="2">
    <source>
        <dbReference type="SAM" id="MobiDB-lite"/>
    </source>
</evidence>
<feature type="region of interest" description="Disordered" evidence="2">
    <location>
        <begin position="49"/>
        <end position="71"/>
    </location>
</feature>
<reference evidence="4" key="2">
    <citation type="submission" date="2025-05" db="UniProtKB">
        <authorList>
            <consortium name="EnsemblMetazoa"/>
        </authorList>
    </citation>
    <scope>IDENTIFICATION</scope>
</reference>
<dbReference type="SUPFAM" id="SSF48350">
    <property type="entry name" value="GTPase activation domain, GAP"/>
    <property type="match status" value="1"/>
</dbReference>
<evidence type="ECO:0000313" key="5">
    <source>
        <dbReference type="Proteomes" id="UP001652680"/>
    </source>
</evidence>
<organism evidence="4 5">
    <name type="scientific">Drosophila rhopaloa</name>
    <name type="common">Fruit fly</name>
    <dbReference type="NCBI Taxonomy" id="1041015"/>
    <lineage>
        <taxon>Eukaryota</taxon>
        <taxon>Metazoa</taxon>
        <taxon>Ecdysozoa</taxon>
        <taxon>Arthropoda</taxon>
        <taxon>Hexapoda</taxon>
        <taxon>Insecta</taxon>
        <taxon>Pterygota</taxon>
        <taxon>Neoptera</taxon>
        <taxon>Endopterygota</taxon>
        <taxon>Diptera</taxon>
        <taxon>Brachycera</taxon>
        <taxon>Muscomorpha</taxon>
        <taxon>Ephydroidea</taxon>
        <taxon>Drosophilidae</taxon>
        <taxon>Drosophila</taxon>
        <taxon>Sophophora</taxon>
    </lineage>
</organism>
<dbReference type="PANTHER" id="PTHR12635">
    <property type="entry name" value="RHO-GTPASE-ACTIVATING PROTEIN 6 FAMILY MEMBER"/>
    <property type="match status" value="1"/>
</dbReference>
<dbReference type="PANTHER" id="PTHR12635:SF7">
    <property type="entry name" value="RHO GTPASE ACTIVATING PROTEIN 6-RELATED"/>
    <property type="match status" value="1"/>
</dbReference>
<feature type="compositionally biased region" description="Polar residues" evidence="2">
    <location>
        <begin position="61"/>
        <end position="71"/>
    </location>
</feature>
<dbReference type="InterPro" id="IPR008936">
    <property type="entry name" value="Rho_GTPase_activation_prot"/>
</dbReference>
<dbReference type="Gene3D" id="1.10.555.10">
    <property type="entry name" value="Rho GTPase activation protein"/>
    <property type="match status" value="1"/>
</dbReference>
<feature type="domain" description="Rho-GAP" evidence="3">
    <location>
        <begin position="847"/>
        <end position="1050"/>
    </location>
</feature>
<reference evidence="5" key="1">
    <citation type="journal article" date="2021" name="Elife">
        <title>Highly contiguous assemblies of 101 drosophilid genomes.</title>
        <authorList>
            <person name="Kim B.Y."/>
            <person name="Wang J.R."/>
            <person name="Miller D.E."/>
            <person name="Barmina O."/>
            <person name="Delaney E."/>
            <person name="Thompson A."/>
            <person name="Comeault A.A."/>
            <person name="Peede D."/>
            <person name="D'Agostino E.R."/>
            <person name="Pelaez J."/>
            <person name="Aguilar J.M."/>
            <person name="Haji D."/>
            <person name="Matsunaga T."/>
            <person name="Armstrong E.E."/>
            <person name="Zych M."/>
            <person name="Ogawa Y."/>
            <person name="Stamenkovic-Radak M."/>
            <person name="Jelic M."/>
            <person name="Veselinovic M.S."/>
            <person name="Tanaskovic M."/>
            <person name="Eric P."/>
            <person name="Gao J.J."/>
            <person name="Katoh T.K."/>
            <person name="Toda M.J."/>
            <person name="Watabe H."/>
            <person name="Watada M."/>
            <person name="Davis J.S."/>
            <person name="Moyle L.C."/>
            <person name="Manoli G."/>
            <person name="Bertolini E."/>
            <person name="Kostal V."/>
            <person name="Hawley R.S."/>
            <person name="Takahashi A."/>
            <person name="Jones C.D."/>
            <person name="Price D.K."/>
            <person name="Whiteman N."/>
            <person name="Kopp A."/>
            <person name="Matute D.R."/>
            <person name="Petrov D.A."/>
        </authorList>
    </citation>
    <scope>NUCLEOTIDE SEQUENCE [LARGE SCALE GENOMIC DNA]</scope>
</reference>
<accession>A0ABM5HD98</accession>
<dbReference type="Pfam" id="PF00620">
    <property type="entry name" value="RhoGAP"/>
    <property type="match status" value="1"/>
</dbReference>
<feature type="region of interest" description="Disordered" evidence="2">
    <location>
        <begin position="300"/>
        <end position="319"/>
    </location>
</feature>
<keyword evidence="1" id="KW-0343">GTPase activation</keyword>
<name>A0ABM5HD98_DRORH</name>
<sequence>MELQGKSEDPTKYLTTLRSPVSAIKKRSGPLDDALDKLNNCLPVSQISSLEPHSSDDVNTRKPTNFVNNQSGGVSFGSRLRRCSTKDKERKRERWLLTRKTWRYMKDAGRKLVTDGSQPGSDNIDFIEEQFQRVCLSEPSFILWSRRTSYPGAISSSKRRLKLLSRHTSARRTENKVESTNSYYNEVRTLELLQTYLELRDVYKTTTLLGTKTVRPDQTSSPSAQRPTFKNKNDKETIISLNVTLKAELVSRLKLLSKSFMFGQEGIHLEFSDVSEIILDDKVLLKKIYSTLKKQQLHRILHSKEPSKNNANRSTSLSNLSKIGNYDSITSNQFDNRNSKQCLKQSESSKILGSTKNSLYLDLHKIQQSSEFPKQNLLKGTKIEKSLKTCGTQTSFIQLSELKSLAAQYKLMIGSCDNNLQHLEELDKQDGYDASSLSCRKSSIDEDISQSVSDTIKRYLKMARKKSVQDSESNRFKSINYDKNLRNIKAKGEINPPGMNEGLNKAVQTLNAWALIALDFIKGNECSSNLQNAHLEWTMSEDLRVQKKLEWEKSRSTFNDELHSSQIISRENNSPYLTCTSAPTSPTSHSKLGKAIRTSSGLLSSSSQFISNILHGHNNAGFHINTLIEKCPDISQKNVTANMQKSKSLSNVGQFVTKKIWRGRSKSQNRQNISNDTTPLPALKWYPSEHFVWISESGERFKISETLLINLSKTESDLVQEFALEKIKEFNFGNIEDLKITSHKRQIVPKKKSLTTSFFDIGRKDAQNGRIVLFGTSLESCLARGRNQNNDIENRSKYSLMSVFRGSDSNPGSVMKLNDHVRSCESLPSKCMDTTECFGESFTNSELRFDKTYQDKSQLMVPMFVKNCIEYLEENGLQKVGLFRVSTSKKRVKQLRDEFDKDCHMKISVDTCPHDVATLLKEYLRDLPEPLLCDRLYLTFLKTQRIRNRRLQLEAISHLIRLLPIPHRDTLYALLIFLTKVAAHSDDLCNTDGNCLMIGNKMDSNNLATVFAPNILRSTLLTFPRNKEQEYMSDAINVVRTMIDHYEEIFKISAELLNIIYTQVLESCPEKLYEIITSKINGSEWNLHQIEEPQPSQSSSSSDIVLENVIQGNWCDHIDNLNNIDLEKRQEETKGPNKCSQINTYTTKRSQKKNMDVLTASFKISVPEKTHKESLENIENKTTCQKLSGPMLPATAEVATLDRNVVELGKKPIAPTSNYLNDNNQAGIRKKTYKRQHLISSSRRINQGP</sequence>
<dbReference type="Proteomes" id="UP001652680">
    <property type="component" value="Unassembled WGS sequence"/>
</dbReference>